<dbReference type="Proteomes" id="UP001305779">
    <property type="component" value="Unassembled WGS sequence"/>
</dbReference>
<evidence type="ECO:0000313" key="7">
    <source>
        <dbReference type="EMBL" id="KAK4496707.1"/>
    </source>
</evidence>
<keyword evidence="4" id="KW-0560">Oxidoreductase</keyword>
<evidence type="ECO:0000256" key="3">
    <source>
        <dbReference type="ARBA" id="ARBA00022827"/>
    </source>
</evidence>
<organism evidence="7 8">
    <name type="scientific">Zasmidium cellare</name>
    <name type="common">Wine cellar mold</name>
    <name type="synonym">Racodium cellare</name>
    <dbReference type="NCBI Taxonomy" id="395010"/>
    <lineage>
        <taxon>Eukaryota</taxon>
        <taxon>Fungi</taxon>
        <taxon>Dikarya</taxon>
        <taxon>Ascomycota</taxon>
        <taxon>Pezizomycotina</taxon>
        <taxon>Dothideomycetes</taxon>
        <taxon>Dothideomycetidae</taxon>
        <taxon>Mycosphaerellales</taxon>
        <taxon>Mycosphaerellaceae</taxon>
        <taxon>Zasmidium</taxon>
    </lineage>
</organism>
<comment type="cofactor">
    <cofactor evidence="1">
        <name>FAD</name>
        <dbReference type="ChEBI" id="CHEBI:57692"/>
    </cofactor>
</comment>
<evidence type="ECO:0000313" key="8">
    <source>
        <dbReference type="Proteomes" id="UP001305779"/>
    </source>
</evidence>
<keyword evidence="2" id="KW-0285">Flavoprotein</keyword>
<dbReference type="EMBL" id="JAXOVC010000010">
    <property type="protein sequence ID" value="KAK4496707.1"/>
    <property type="molecule type" value="Genomic_DNA"/>
</dbReference>
<accession>A0ABR0E5K5</accession>
<dbReference type="Pfam" id="PF01494">
    <property type="entry name" value="FAD_binding_3"/>
    <property type="match status" value="1"/>
</dbReference>
<evidence type="ECO:0000256" key="4">
    <source>
        <dbReference type="ARBA" id="ARBA00023002"/>
    </source>
</evidence>
<reference evidence="7 8" key="1">
    <citation type="journal article" date="2023" name="G3 (Bethesda)">
        <title>A chromosome-level genome assembly of Zasmidium syzygii isolated from banana leaves.</title>
        <authorList>
            <person name="van Westerhoven A.C."/>
            <person name="Mehrabi R."/>
            <person name="Talebi R."/>
            <person name="Steentjes M.B.F."/>
            <person name="Corcolon B."/>
            <person name="Chong P.A."/>
            <person name="Kema G.H.J."/>
            <person name="Seidl M.F."/>
        </authorList>
    </citation>
    <scope>NUCLEOTIDE SEQUENCE [LARGE SCALE GENOMIC DNA]</scope>
    <source>
        <strain evidence="7 8">P124</strain>
    </source>
</reference>
<keyword evidence="8" id="KW-1185">Reference proteome</keyword>
<comment type="caution">
    <text evidence="7">The sequence shown here is derived from an EMBL/GenBank/DDBJ whole genome shotgun (WGS) entry which is preliminary data.</text>
</comment>
<dbReference type="Gene3D" id="3.50.50.60">
    <property type="entry name" value="FAD/NAD(P)-binding domain"/>
    <property type="match status" value="1"/>
</dbReference>
<evidence type="ECO:0000256" key="2">
    <source>
        <dbReference type="ARBA" id="ARBA00022630"/>
    </source>
</evidence>
<feature type="domain" description="FAD-binding" evidence="6">
    <location>
        <begin position="6"/>
        <end position="372"/>
    </location>
</feature>
<dbReference type="SUPFAM" id="SSF51905">
    <property type="entry name" value="FAD/NAD(P)-binding domain"/>
    <property type="match status" value="1"/>
</dbReference>
<dbReference type="PANTHER" id="PTHR47178">
    <property type="entry name" value="MONOOXYGENASE, FAD-BINDING"/>
    <property type="match status" value="1"/>
</dbReference>
<gene>
    <name evidence="7" type="ORF">PRZ48_012690</name>
</gene>
<evidence type="ECO:0000256" key="1">
    <source>
        <dbReference type="ARBA" id="ARBA00001974"/>
    </source>
</evidence>
<sequence length="402" mass="44619">MALKKPVIIVGAGIVGLSLANGLKQAGIPFEVYERDAAIDSRGQGWAITIHWALPYLEKLLAPEVLAAVLETEVDPDVGRNDTGNFLFLNLATLDAKFKIPPAARRRVSRERMRRALWRGVEEHVQWSKRLVDLQTTEDGVTACLEDGTKAHGCLVVGAEGSNSKVRQILRPDAYRNAQLPVRFIGVSMNMSHEQVTPLRRLDPLLFQGSHPDTGVFLWVSMLDVPRIDPTSKSTSQDYRVQVNLSWKVNGPADEVAGDDTQRLQQMKTKACGFHPILKAAIDSIPDGTEVLEIKLADWPCPEWDNQGRYTLVGDAAHAMTMYRGEAANHGILDAFELLQCLQKVHDGSIGHEEALNRYEAKMRERVAPAVQLSREACLEAHDFCSLNEHSAVLRRRAIANV</sequence>
<keyword evidence="5" id="KW-0503">Monooxygenase</keyword>
<dbReference type="InterPro" id="IPR002938">
    <property type="entry name" value="FAD-bd"/>
</dbReference>
<name>A0ABR0E5K5_ZASCE</name>
<keyword evidence="3" id="KW-0274">FAD</keyword>
<evidence type="ECO:0000259" key="6">
    <source>
        <dbReference type="Pfam" id="PF01494"/>
    </source>
</evidence>
<dbReference type="InterPro" id="IPR036188">
    <property type="entry name" value="FAD/NAD-bd_sf"/>
</dbReference>
<protein>
    <recommendedName>
        <fullName evidence="6">FAD-binding domain-containing protein</fullName>
    </recommendedName>
</protein>
<dbReference type="PANTHER" id="PTHR47178:SF1">
    <property type="entry name" value="FAD-BINDING DOMAIN-CONTAINING PROTEIN-RELATED"/>
    <property type="match status" value="1"/>
</dbReference>
<proteinExistence type="predicted"/>
<dbReference type="PRINTS" id="PR00420">
    <property type="entry name" value="RNGMNOXGNASE"/>
</dbReference>
<evidence type="ECO:0000256" key="5">
    <source>
        <dbReference type="ARBA" id="ARBA00023033"/>
    </source>
</evidence>